<dbReference type="PANTHER" id="PTHR42939:SF1">
    <property type="entry name" value="ABC TRANSPORTER ATP-BINDING PROTEIN ALBC-RELATED"/>
    <property type="match status" value="1"/>
</dbReference>
<dbReference type="SUPFAM" id="SSF52540">
    <property type="entry name" value="P-loop containing nucleoside triphosphate hydrolases"/>
    <property type="match status" value="1"/>
</dbReference>
<evidence type="ECO:0000313" key="6">
    <source>
        <dbReference type="Proteomes" id="UP000587586"/>
    </source>
</evidence>
<dbReference type="Proteomes" id="UP000587586">
    <property type="component" value="Unassembled WGS sequence"/>
</dbReference>
<dbReference type="RefSeq" id="WP_183359271.1">
    <property type="nucleotide sequence ID" value="NZ_BLXZ01000001.1"/>
</dbReference>
<feature type="domain" description="ABC transporter" evidence="4">
    <location>
        <begin position="4"/>
        <end position="237"/>
    </location>
</feature>
<protein>
    <submittedName>
        <fullName evidence="5">ABC transporter ATP-binding protein</fullName>
    </submittedName>
</protein>
<dbReference type="Gene3D" id="3.40.50.300">
    <property type="entry name" value="P-loop containing nucleotide triphosphate hydrolases"/>
    <property type="match status" value="1"/>
</dbReference>
<keyword evidence="6" id="KW-1185">Reference proteome</keyword>
<keyword evidence="3 5" id="KW-0067">ATP-binding</keyword>
<organism evidence="5 6">
    <name type="scientific">Geomonas limicola</name>
    <dbReference type="NCBI Taxonomy" id="2740186"/>
    <lineage>
        <taxon>Bacteria</taxon>
        <taxon>Pseudomonadati</taxon>
        <taxon>Thermodesulfobacteriota</taxon>
        <taxon>Desulfuromonadia</taxon>
        <taxon>Geobacterales</taxon>
        <taxon>Geobacteraceae</taxon>
        <taxon>Geomonas</taxon>
    </lineage>
</organism>
<reference evidence="6" key="1">
    <citation type="submission" date="2020-06" db="EMBL/GenBank/DDBJ databases">
        <title>Draft genomic sequecing of Geomonas sp. Red745.</title>
        <authorList>
            <person name="Itoh H."/>
            <person name="Xu Z.X."/>
            <person name="Ushijima N."/>
            <person name="Masuda Y."/>
            <person name="Shiratori Y."/>
            <person name="Senoo K."/>
        </authorList>
    </citation>
    <scope>NUCLEOTIDE SEQUENCE [LARGE SCALE GENOMIC DNA]</scope>
    <source>
        <strain evidence="6">Red745</strain>
    </source>
</reference>
<dbReference type="PANTHER" id="PTHR42939">
    <property type="entry name" value="ABC TRANSPORTER ATP-BINDING PROTEIN ALBC-RELATED"/>
    <property type="match status" value="1"/>
</dbReference>
<dbReference type="InterPro" id="IPR027417">
    <property type="entry name" value="P-loop_NTPase"/>
</dbReference>
<dbReference type="GO" id="GO:0016887">
    <property type="term" value="F:ATP hydrolysis activity"/>
    <property type="evidence" value="ECO:0007669"/>
    <property type="project" value="InterPro"/>
</dbReference>
<name>A0A6V8N303_9BACT</name>
<evidence type="ECO:0000259" key="4">
    <source>
        <dbReference type="PROSITE" id="PS50893"/>
    </source>
</evidence>
<dbReference type="CDD" id="cd03230">
    <property type="entry name" value="ABC_DR_subfamily_A"/>
    <property type="match status" value="1"/>
</dbReference>
<accession>A0A6V8N303</accession>
<dbReference type="SMART" id="SM00382">
    <property type="entry name" value="AAA"/>
    <property type="match status" value="1"/>
</dbReference>
<evidence type="ECO:0000256" key="2">
    <source>
        <dbReference type="ARBA" id="ARBA00022741"/>
    </source>
</evidence>
<dbReference type="Pfam" id="PF00005">
    <property type="entry name" value="ABC_tran"/>
    <property type="match status" value="1"/>
</dbReference>
<evidence type="ECO:0000256" key="1">
    <source>
        <dbReference type="ARBA" id="ARBA00022448"/>
    </source>
</evidence>
<dbReference type="PROSITE" id="PS50893">
    <property type="entry name" value="ABC_TRANSPORTER_2"/>
    <property type="match status" value="1"/>
</dbReference>
<evidence type="ECO:0000313" key="5">
    <source>
        <dbReference type="EMBL" id="GFO66740.1"/>
    </source>
</evidence>
<dbReference type="InterPro" id="IPR003439">
    <property type="entry name" value="ABC_transporter-like_ATP-bd"/>
</dbReference>
<keyword evidence="1" id="KW-0813">Transport</keyword>
<dbReference type="InterPro" id="IPR051782">
    <property type="entry name" value="ABC_Transporter_VariousFunc"/>
</dbReference>
<comment type="caution">
    <text evidence="5">The sequence shown here is derived from an EMBL/GenBank/DDBJ whole genome shotgun (WGS) entry which is preliminary data.</text>
</comment>
<dbReference type="EMBL" id="BLXZ01000001">
    <property type="protein sequence ID" value="GFO66740.1"/>
    <property type="molecule type" value="Genomic_DNA"/>
</dbReference>
<evidence type="ECO:0000256" key="3">
    <source>
        <dbReference type="ARBA" id="ARBA00022840"/>
    </source>
</evidence>
<gene>
    <name evidence="5" type="primary">xapD</name>
    <name evidence="5" type="ORF">GMLC_03190</name>
</gene>
<dbReference type="GO" id="GO:0005524">
    <property type="term" value="F:ATP binding"/>
    <property type="evidence" value="ECO:0007669"/>
    <property type="project" value="UniProtKB-KW"/>
</dbReference>
<proteinExistence type="predicted"/>
<keyword evidence="2" id="KW-0547">Nucleotide-binding</keyword>
<dbReference type="AlphaFoldDB" id="A0A6V8N303"/>
<sequence>MNAIEIAGLSKTYTGKKWTRVDALKNLSLEVAQGEIFGFLGPNGAGKSTTIKTLLGLIRPSSGSARLMGEDIGTAAARKHVGYLPENPAFYDYLNAEEYLLFVGRSFGMPEGLLGQRCAEVLQRLQLWDARKRPMRSYSKGMVQRVGIAQVLIHDPEVYILDEPMSGLDPVGRALVKEIMTELKQRGKCVFFSTHIVSDVESVCDRVGIITKGELRSVERVEAVLERGVVGYQLTLKDREGSRELYVPREQLTTTVGELAVQGVEITLLEPRRKSLEDFFLEIVTGTAV</sequence>
<dbReference type="InterPro" id="IPR003593">
    <property type="entry name" value="AAA+_ATPase"/>
</dbReference>